<organism evidence="1 2">
    <name type="scientific">Cohnella candidum</name>
    <dbReference type="NCBI Taxonomy" id="2674991"/>
    <lineage>
        <taxon>Bacteria</taxon>
        <taxon>Bacillati</taxon>
        <taxon>Bacillota</taxon>
        <taxon>Bacilli</taxon>
        <taxon>Bacillales</taxon>
        <taxon>Paenibacillaceae</taxon>
        <taxon>Cohnella</taxon>
    </lineage>
</organism>
<keyword evidence="2" id="KW-1185">Reference proteome</keyword>
<reference evidence="1 2" key="1">
    <citation type="submission" date="2018-10" db="EMBL/GenBank/DDBJ databases">
        <title>Genome Sequence of Cohnella sp.</title>
        <authorList>
            <person name="Srinivasan S."/>
            <person name="Kim M.K."/>
        </authorList>
    </citation>
    <scope>NUCLEOTIDE SEQUENCE [LARGE SCALE GENOMIC DNA]</scope>
    <source>
        <strain evidence="1 2">18JY8-7</strain>
    </source>
</reference>
<dbReference type="RefSeq" id="WP_123043116.1">
    <property type="nucleotide sequence ID" value="NZ_CP033433.1"/>
</dbReference>
<evidence type="ECO:0000313" key="1">
    <source>
        <dbReference type="EMBL" id="AYQ75036.1"/>
    </source>
</evidence>
<dbReference type="KEGG" id="coh:EAV92_22240"/>
<name>A0A3G3K3F0_9BACL</name>
<gene>
    <name evidence="1" type="ORF">EAV92_22240</name>
</gene>
<proteinExistence type="predicted"/>
<protein>
    <submittedName>
        <fullName evidence="1">Uncharacterized protein</fullName>
    </submittedName>
</protein>
<dbReference type="Proteomes" id="UP000269097">
    <property type="component" value="Chromosome"/>
</dbReference>
<dbReference type="EMBL" id="CP033433">
    <property type="protein sequence ID" value="AYQ75036.1"/>
    <property type="molecule type" value="Genomic_DNA"/>
</dbReference>
<accession>A0A3G3K3F0</accession>
<dbReference type="AlphaFoldDB" id="A0A3G3K3F0"/>
<evidence type="ECO:0000313" key="2">
    <source>
        <dbReference type="Proteomes" id="UP000269097"/>
    </source>
</evidence>
<sequence length="98" mass="10939">MSIKYTRDYDKILDDLSRAISTIPQFYETFEMNDTEWTGLDENEKAVCLRTLADDVFYVLGSDPSAPVGPGLAEYDAAHSVIKITAGPQLVHVVTLRE</sequence>